<dbReference type="PATRIC" id="fig|2746.7.peg.3033"/>
<keyword evidence="4" id="KW-0949">S-adenosyl-L-methionine</keyword>
<dbReference type="SUPFAM" id="SSF53335">
    <property type="entry name" value="S-adenosyl-L-methionine-dependent methyltransferases"/>
    <property type="match status" value="1"/>
</dbReference>
<dbReference type="Proteomes" id="UP000092504">
    <property type="component" value="Unassembled WGS sequence"/>
</dbReference>
<keyword evidence="3" id="KW-0808">Transferase</keyword>
<dbReference type="GO" id="GO:0009007">
    <property type="term" value="F:site-specific DNA-methyltransferase (adenine-specific) activity"/>
    <property type="evidence" value="ECO:0007669"/>
    <property type="project" value="UniProtKB-EC"/>
</dbReference>
<accession>A0A1B8NV73</accession>
<keyword evidence="2" id="KW-0489">Methyltransferase</keyword>
<comment type="catalytic activity">
    <reaction evidence="5">
        <text>a 2'-deoxyadenosine in DNA + S-adenosyl-L-methionine = an N(6)-methyl-2'-deoxyadenosine in DNA + S-adenosyl-L-homocysteine + H(+)</text>
        <dbReference type="Rhea" id="RHEA:15197"/>
        <dbReference type="Rhea" id="RHEA-COMP:12418"/>
        <dbReference type="Rhea" id="RHEA-COMP:12419"/>
        <dbReference type="ChEBI" id="CHEBI:15378"/>
        <dbReference type="ChEBI" id="CHEBI:57856"/>
        <dbReference type="ChEBI" id="CHEBI:59789"/>
        <dbReference type="ChEBI" id="CHEBI:90615"/>
        <dbReference type="ChEBI" id="CHEBI:90616"/>
        <dbReference type="EC" id="2.1.1.72"/>
    </reaction>
</comment>
<dbReference type="GO" id="GO:0003676">
    <property type="term" value="F:nucleic acid binding"/>
    <property type="evidence" value="ECO:0007669"/>
    <property type="project" value="InterPro"/>
</dbReference>
<evidence type="ECO:0000256" key="1">
    <source>
        <dbReference type="ARBA" id="ARBA00011900"/>
    </source>
</evidence>
<evidence type="ECO:0000256" key="2">
    <source>
        <dbReference type="ARBA" id="ARBA00022603"/>
    </source>
</evidence>
<dbReference type="EMBL" id="MAJD01000002">
    <property type="protein sequence ID" value="OBX33910.1"/>
    <property type="molecule type" value="Genomic_DNA"/>
</dbReference>
<comment type="caution">
    <text evidence="7">The sequence shown here is derived from an EMBL/GenBank/DDBJ whole genome shotgun (WGS) entry which is preliminary data.</text>
</comment>
<dbReference type="InterPro" id="IPR011639">
    <property type="entry name" value="MethylTrfase_TaqI-like_dom"/>
</dbReference>
<protein>
    <recommendedName>
        <fullName evidence="1">site-specific DNA-methyltransferase (adenine-specific)</fullName>
        <ecNumber evidence="1">2.1.1.72</ecNumber>
    </recommendedName>
</protein>
<evidence type="ECO:0000256" key="3">
    <source>
        <dbReference type="ARBA" id="ARBA00022679"/>
    </source>
</evidence>
<dbReference type="EC" id="2.1.1.72" evidence="1"/>
<dbReference type="GO" id="GO:0006304">
    <property type="term" value="P:DNA modification"/>
    <property type="evidence" value="ECO:0007669"/>
    <property type="project" value="InterPro"/>
</dbReference>
<evidence type="ECO:0000313" key="8">
    <source>
        <dbReference type="Proteomes" id="UP000092504"/>
    </source>
</evidence>
<dbReference type="AlphaFoldDB" id="A0A1B8NV73"/>
<gene>
    <name evidence="7" type="ORF">A8U91_02953</name>
</gene>
<dbReference type="PANTHER" id="PTHR33841:SF1">
    <property type="entry name" value="DNA METHYLTRANSFERASE A"/>
    <property type="match status" value="1"/>
</dbReference>
<sequence>MCKRRLQHIGCAKGTASNVVCGDAFSLATYDEVLESGYDLVITNPPYVRYQALNGRSERVRHGLADIVEQRLSNSAREIWRVLTNGYSGLADLSIPAWLLSALLVKPKGRLALVVPATWRSRDYADAIRYLLLRCFQLELIVEDTQPGWFSDALVRTHLIVARRLPEDEGAKTLSERSDWPAALWVQVSPEAASPQSLVGMAFRGDQPESDFAVWCRSAGRPNVSGISVRTFSLEEEWLALRARAAGRSWMKSLEQVAPASSLSAQPNSVAALVPEALRDIIPTTLTGIRCARWMKQAYVLGKACERGATGSSMYVSSSRMLKRVRTL</sequence>
<dbReference type="InterPro" id="IPR029063">
    <property type="entry name" value="SAM-dependent_MTases_sf"/>
</dbReference>
<reference evidence="7 8" key="1">
    <citation type="submission" date="2016-06" db="EMBL/GenBank/DDBJ databases">
        <title>Genome sequence of halotolerant plant growth promoting strain of Halomonas elongata HEK1 isolated from salterns of Rann of Kutch, Gujarat, India.</title>
        <authorList>
            <person name="Gaba S."/>
            <person name="Singh R.N."/>
            <person name="Abrol S."/>
            <person name="Kaushik R."/>
            <person name="Saxena A.K."/>
        </authorList>
    </citation>
    <scope>NUCLEOTIDE SEQUENCE [LARGE SCALE GENOMIC DNA]</scope>
    <source>
        <strain evidence="7 8">HEK1</strain>
    </source>
</reference>
<evidence type="ECO:0000259" key="6">
    <source>
        <dbReference type="Pfam" id="PF07669"/>
    </source>
</evidence>
<evidence type="ECO:0000256" key="4">
    <source>
        <dbReference type="ARBA" id="ARBA00022691"/>
    </source>
</evidence>
<dbReference type="PROSITE" id="PS00092">
    <property type="entry name" value="N6_MTASE"/>
    <property type="match status" value="1"/>
</dbReference>
<dbReference type="GO" id="GO:0032259">
    <property type="term" value="P:methylation"/>
    <property type="evidence" value="ECO:0007669"/>
    <property type="project" value="UniProtKB-KW"/>
</dbReference>
<dbReference type="InterPro" id="IPR050953">
    <property type="entry name" value="N4_N6_ade-DNA_methylase"/>
</dbReference>
<organism evidence="7 8">
    <name type="scientific">Halomonas elongata</name>
    <dbReference type="NCBI Taxonomy" id="2746"/>
    <lineage>
        <taxon>Bacteria</taxon>
        <taxon>Pseudomonadati</taxon>
        <taxon>Pseudomonadota</taxon>
        <taxon>Gammaproteobacteria</taxon>
        <taxon>Oceanospirillales</taxon>
        <taxon>Halomonadaceae</taxon>
        <taxon>Halomonas</taxon>
    </lineage>
</organism>
<dbReference type="InterPro" id="IPR002052">
    <property type="entry name" value="DNA_methylase_N6_adenine_CS"/>
</dbReference>
<dbReference type="Pfam" id="PF07669">
    <property type="entry name" value="Eco57I"/>
    <property type="match status" value="1"/>
</dbReference>
<proteinExistence type="predicted"/>
<dbReference type="PANTHER" id="PTHR33841">
    <property type="entry name" value="DNA METHYLTRANSFERASE YEEA-RELATED"/>
    <property type="match status" value="1"/>
</dbReference>
<evidence type="ECO:0000256" key="5">
    <source>
        <dbReference type="ARBA" id="ARBA00047942"/>
    </source>
</evidence>
<evidence type="ECO:0000313" key="7">
    <source>
        <dbReference type="EMBL" id="OBX33910.1"/>
    </source>
</evidence>
<feature type="domain" description="Type II methyltransferase M.TaqI-like" evidence="6">
    <location>
        <begin position="34"/>
        <end position="143"/>
    </location>
</feature>
<dbReference type="Gene3D" id="3.40.50.150">
    <property type="entry name" value="Vaccinia Virus protein VP39"/>
    <property type="match status" value="1"/>
</dbReference>
<name>A0A1B8NV73_HALEL</name>